<keyword evidence="5" id="KW-1185">Reference proteome</keyword>
<evidence type="ECO:0000313" key="5">
    <source>
        <dbReference type="Proteomes" id="UP000770015"/>
    </source>
</evidence>
<evidence type="ECO:0000313" key="3">
    <source>
        <dbReference type="EMBL" id="KAH6658835.1"/>
    </source>
</evidence>
<dbReference type="EMBL" id="JAGSXJ010000059">
    <property type="protein sequence ID" value="KAH6658820.1"/>
    <property type="molecule type" value="Genomic_DNA"/>
</dbReference>
<evidence type="ECO:0000313" key="2">
    <source>
        <dbReference type="EMBL" id="KAH6658820.1"/>
    </source>
</evidence>
<evidence type="ECO:0000313" key="1">
    <source>
        <dbReference type="EMBL" id="KAH6653692.1"/>
    </source>
</evidence>
<reference evidence="1" key="1">
    <citation type="journal article" date="2021" name="Nat. Commun.">
        <title>Genetic determinants of endophytism in the Arabidopsis root mycobiome.</title>
        <authorList>
            <person name="Mesny F."/>
            <person name="Miyauchi S."/>
            <person name="Thiergart T."/>
            <person name="Pickel B."/>
            <person name="Atanasova L."/>
            <person name="Karlsson M."/>
            <person name="Huettel B."/>
            <person name="Barry K.W."/>
            <person name="Haridas S."/>
            <person name="Chen C."/>
            <person name="Bauer D."/>
            <person name="Andreopoulos W."/>
            <person name="Pangilinan J."/>
            <person name="LaButti K."/>
            <person name="Riley R."/>
            <person name="Lipzen A."/>
            <person name="Clum A."/>
            <person name="Drula E."/>
            <person name="Henrissat B."/>
            <person name="Kohler A."/>
            <person name="Grigoriev I.V."/>
            <person name="Martin F.M."/>
            <person name="Hacquard S."/>
        </authorList>
    </citation>
    <scope>NUCLEOTIDE SEQUENCE</scope>
    <source>
        <strain evidence="1">MPI-SDFR-AT-0117</strain>
    </source>
</reference>
<proteinExistence type="predicted"/>
<dbReference type="EMBL" id="JAGSXJ010000059">
    <property type="protein sequence ID" value="KAH6658835.1"/>
    <property type="molecule type" value="Genomic_DNA"/>
</dbReference>
<sequence>AKEGLPSADRNNKATLLLTGPFRTSKSSARDSTPLVLKLQSARYHSPLPGPWRS</sequence>
<accession>A0A9P8UKB4</accession>
<dbReference type="AlphaFoldDB" id="A0A9P8UKB4"/>
<dbReference type="OrthoDB" id="5152103at2759"/>
<organism evidence="1 5">
    <name type="scientific">Plectosphaerella plurivora</name>
    <dbReference type="NCBI Taxonomy" id="936078"/>
    <lineage>
        <taxon>Eukaryota</taxon>
        <taxon>Fungi</taxon>
        <taxon>Dikarya</taxon>
        <taxon>Ascomycota</taxon>
        <taxon>Pezizomycotina</taxon>
        <taxon>Sordariomycetes</taxon>
        <taxon>Hypocreomycetidae</taxon>
        <taxon>Glomerellales</taxon>
        <taxon>Plectosphaerellaceae</taxon>
        <taxon>Plectosphaerella</taxon>
    </lineage>
</organism>
<name>A0A9P8UKB4_9PEZI</name>
<protein>
    <submittedName>
        <fullName evidence="1">Uncharacterized protein</fullName>
    </submittedName>
</protein>
<dbReference type="Proteomes" id="UP000770015">
    <property type="component" value="Unassembled WGS sequence"/>
</dbReference>
<gene>
    <name evidence="4" type="ORF">F5X68DRAFT_109412</name>
    <name evidence="2" type="ORF">F5X68DRAFT_116629</name>
    <name evidence="3" type="ORF">F5X68DRAFT_117205</name>
    <name evidence="1" type="ORF">F5X68DRAFT_118533</name>
</gene>
<comment type="caution">
    <text evidence="1">The sequence shown here is derived from an EMBL/GenBank/DDBJ whole genome shotgun (WGS) entry which is preliminary data.</text>
</comment>
<feature type="non-terminal residue" evidence="1">
    <location>
        <position position="54"/>
    </location>
</feature>
<evidence type="ECO:0000313" key="4">
    <source>
        <dbReference type="EMBL" id="KAH6664397.1"/>
    </source>
</evidence>
<feature type="non-terminal residue" evidence="1">
    <location>
        <position position="1"/>
    </location>
</feature>
<dbReference type="EMBL" id="JAGSXJ010000040">
    <property type="protein sequence ID" value="KAH6664397.1"/>
    <property type="molecule type" value="Genomic_DNA"/>
</dbReference>
<dbReference type="EMBL" id="JAGSXJ010000091">
    <property type="protein sequence ID" value="KAH6653692.1"/>
    <property type="molecule type" value="Genomic_DNA"/>
</dbReference>